<evidence type="ECO:0000256" key="1">
    <source>
        <dbReference type="SAM" id="Phobius"/>
    </source>
</evidence>
<proteinExistence type="predicted"/>
<reference evidence="2 3" key="1">
    <citation type="submission" date="2021-04" db="EMBL/GenBank/DDBJ databases">
        <title>Characterization of the biosynthetic gene cluster of new lipopeptides with antitumor activity in the genome of the marine Streptomyces PHM034.</title>
        <authorList>
            <person name="Ceniceros A."/>
            <person name="Canedo L."/>
            <person name="Mendez C."/>
            <person name="Olano C."/>
            <person name="Schleissner C."/>
            <person name="Cuevas C."/>
            <person name="De La Calle F."/>
            <person name="Salas J.A."/>
        </authorList>
    </citation>
    <scope>NUCLEOTIDE SEQUENCE [LARGE SCALE GENOMIC DNA]</scope>
    <source>
        <strain evidence="2 3">PHM034</strain>
    </source>
</reference>
<organism evidence="2 3">
    <name type="scientific">Streptomyces tuirus</name>
    <dbReference type="NCBI Taxonomy" id="68278"/>
    <lineage>
        <taxon>Bacteria</taxon>
        <taxon>Bacillati</taxon>
        <taxon>Actinomycetota</taxon>
        <taxon>Actinomycetes</taxon>
        <taxon>Kitasatosporales</taxon>
        <taxon>Streptomycetaceae</taxon>
        <taxon>Streptomyces</taxon>
    </lineage>
</organism>
<dbReference type="Proteomes" id="UP000682308">
    <property type="component" value="Unassembled WGS sequence"/>
</dbReference>
<comment type="caution">
    <text evidence="2">The sequence shown here is derived from an EMBL/GenBank/DDBJ whole genome shotgun (WGS) entry which is preliminary data.</text>
</comment>
<name>A0A941FB04_9ACTN</name>
<protein>
    <submittedName>
        <fullName evidence="2">Uncharacterized protein</fullName>
    </submittedName>
</protein>
<keyword evidence="1" id="KW-1133">Transmembrane helix</keyword>
<evidence type="ECO:0000313" key="3">
    <source>
        <dbReference type="Proteomes" id="UP000682308"/>
    </source>
</evidence>
<keyword evidence="3" id="KW-1185">Reference proteome</keyword>
<accession>A0A941FB04</accession>
<gene>
    <name evidence="2" type="ORF">KEF29_10970</name>
</gene>
<evidence type="ECO:0000313" key="2">
    <source>
        <dbReference type="EMBL" id="MBR8639656.1"/>
    </source>
</evidence>
<keyword evidence="1" id="KW-0812">Transmembrane</keyword>
<keyword evidence="1" id="KW-0472">Membrane</keyword>
<feature type="transmembrane region" description="Helical" evidence="1">
    <location>
        <begin position="67"/>
        <end position="87"/>
    </location>
</feature>
<dbReference type="AlphaFoldDB" id="A0A941FB04"/>
<dbReference type="EMBL" id="JAGTPG010000002">
    <property type="protein sequence ID" value="MBR8639656.1"/>
    <property type="molecule type" value="Genomic_DNA"/>
</dbReference>
<feature type="transmembrane region" description="Helical" evidence="1">
    <location>
        <begin position="93"/>
        <end position="115"/>
    </location>
</feature>
<sequence>MSKPDPDICWWCGEKASRGAKVIYHLKKSKRRVELIVFRYESWWENTATLARCPTCEKANRKTDRTLTLLVWSGVPLFILVLWFAAFGSLLSVTAVNSALAVALAAWVWGLVRVIRTVRAVKRREREHPRLGALLKQGWRIDGYL</sequence>